<reference evidence="8" key="1">
    <citation type="submission" date="2014-01" db="EMBL/GenBank/DDBJ databases">
        <authorList>
            <person name="Youngblom J."/>
            <person name="Gomez S."/>
            <person name="Lares A."/>
        </authorList>
    </citation>
    <scope>NUCLEOTIDE SEQUENCE</scope>
</reference>
<organism evidence="8">
    <name type="scientific">Cerebratulus lacteus</name>
    <name type="common">Milky ribbon worm</name>
    <name type="synonym">Micrura lactea</name>
    <dbReference type="NCBI Taxonomy" id="6221"/>
    <lineage>
        <taxon>Eukaryota</taxon>
        <taxon>Metazoa</taxon>
        <taxon>Spiralia</taxon>
        <taxon>Lophotrochozoa</taxon>
        <taxon>Nemertea</taxon>
        <taxon>Pilidiophora</taxon>
        <taxon>Heteronemertea</taxon>
        <taxon>Lineidae</taxon>
        <taxon>Cerebratulus</taxon>
    </lineage>
</organism>
<dbReference type="EMBL" id="KJ394424">
    <property type="protein sequence ID" value="AHW80374.1"/>
    <property type="molecule type" value="mRNA"/>
</dbReference>
<dbReference type="GO" id="GO:0005581">
    <property type="term" value="C:collagen trimer"/>
    <property type="evidence" value="ECO:0007669"/>
    <property type="project" value="UniProtKB-KW"/>
</dbReference>
<keyword evidence="5" id="KW-0325">Glycoprotein</keyword>
<evidence type="ECO:0000256" key="2">
    <source>
        <dbReference type="ARBA" id="ARBA00022525"/>
    </source>
</evidence>
<dbReference type="PRINTS" id="PR00453">
    <property type="entry name" value="VWFADOMAIN"/>
</dbReference>
<dbReference type="GO" id="GO:0005576">
    <property type="term" value="C:extracellular region"/>
    <property type="evidence" value="ECO:0007669"/>
    <property type="project" value="UniProtKB-SubCell"/>
</dbReference>
<evidence type="ECO:0000256" key="6">
    <source>
        <dbReference type="SAM" id="SignalP"/>
    </source>
</evidence>
<dbReference type="InterPro" id="IPR036465">
    <property type="entry name" value="vWFA_dom_sf"/>
</dbReference>
<dbReference type="SUPFAM" id="SSF53300">
    <property type="entry name" value="vWA-like"/>
    <property type="match status" value="3"/>
</dbReference>
<keyword evidence="8" id="KW-0176">Collagen</keyword>
<feature type="domain" description="VWFA" evidence="7">
    <location>
        <begin position="435"/>
        <end position="608"/>
    </location>
</feature>
<evidence type="ECO:0000259" key="7">
    <source>
        <dbReference type="PROSITE" id="PS50234"/>
    </source>
</evidence>
<feature type="chain" id="PRO_5004956763" evidence="6">
    <location>
        <begin position="23"/>
        <end position="618"/>
    </location>
</feature>
<dbReference type="PROSITE" id="PS50234">
    <property type="entry name" value="VWFA"/>
    <property type="match status" value="3"/>
</dbReference>
<feature type="signal peptide" evidence="6">
    <location>
        <begin position="1"/>
        <end position="22"/>
    </location>
</feature>
<dbReference type="InterPro" id="IPR050525">
    <property type="entry name" value="ECM_Assembly_Org"/>
</dbReference>
<proteinExistence type="evidence at transcript level"/>
<keyword evidence="3 6" id="KW-0732">Signal</keyword>
<evidence type="ECO:0000256" key="3">
    <source>
        <dbReference type="ARBA" id="ARBA00022729"/>
    </source>
</evidence>
<comment type="subcellular location">
    <subcellularLocation>
        <location evidence="1">Secreted</location>
    </subcellularLocation>
</comment>
<name>X5F4S6_CERLA</name>
<evidence type="ECO:0000313" key="8">
    <source>
        <dbReference type="EMBL" id="AHW80374.1"/>
    </source>
</evidence>
<sequence>EIMAPLLSLVLFTALTLQTTWAAKLDCFSKKADIVFIMDESASIQPEPFRDQKSFINNLIDNFDVKPDGTRIGLLSFGTYPRPQFDLKSFRDKARMMQEVTDLVQKGGNTYTWLALQMAMDRSFTARAGSRVDDPEVPKIAIVITDGNSQEPLKTRAAAAALRETGVSVFAIGVGSENMISREELMAISGEESHIFRVQSYDKLKNIEKNVLNAACVTEAPPTRPPVVIYKTCHDKEADVLFVMDTSENARPEQVDEMKNILVRLANSLDIGADKTRVGLITYSSTATLQFGFDAFDTHEDVYSQIMAVKADLHPQANLMEAFQMANNQNFNPETGGRTKIAKTLVLITPGKSSGRAQSINTAEQLKNDRGVKIIAIALEGASREELNKIAGSDSVIDVVIVGGVPAVTDRAAAKICHTQPPPNDFACGELRGIDLAFVMNTQSAGGHDQVYASEFMQKATEKFEIGPDEVQVSVVPAQCQSLPGFALNRYGTKPTLIEGMKINRQVSLGSLMTEVSTNTFTAANGARPKEEVDRVMVIVTDGTPDQESINQAATAKDDGIEVFVVGVGKKANSKALAKMASEPADTHVYQARTYEELVSNPQIVEGITTTVCQTGSG</sequence>
<dbReference type="CDD" id="cd01450">
    <property type="entry name" value="vWFA_subfamily_ECM"/>
    <property type="match status" value="1"/>
</dbReference>
<dbReference type="InterPro" id="IPR002035">
    <property type="entry name" value="VWF_A"/>
</dbReference>
<dbReference type="PANTHER" id="PTHR24020">
    <property type="entry name" value="COLLAGEN ALPHA"/>
    <property type="match status" value="1"/>
</dbReference>
<keyword evidence="4" id="KW-0677">Repeat</keyword>
<dbReference type="SMART" id="SM00327">
    <property type="entry name" value="VWA"/>
    <property type="match status" value="3"/>
</dbReference>
<feature type="non-terminal residue" evidence="8">
    <location>
        <position position="1"/>
    </location>
</feature>
<dbReference type="AlphaFoldDB" id="X5F4S6"/>
<dbReference type="Gene3D" id="3.40.50.410">
    <property type="entry name" value="von Willebrand factor, type A domain"/>
    <property type="match status" value="3"/>
</dbReference>
<evidence type="ECO:0000256" key="1">
    <source>
        <dbReference type="ARBA" id="ARBA00004613"/>
    </source>
</evidence>
<dbReference type="FunFam" id="3.40.50.410:FF:000004">
    <property type="entry name" value="collagen alpha-6(VI) chain"/>
    <property type="match status" value="1"/>
</dbReference>
<protein>
    <submittedName>
        <fullName evidence="8">Collagen alpha-5(VI)</fullName>
    </submittedName>
</protein>
<feature type="domain" description="VWFA" evidence="7">
    <location>
        <begin position="33"/>
        <end position="211"/>
    </location>
</feature>
<evidence type="ECO:0000256" key="4">
    <source>
        <dbReference type="ARBA" id="ARBA00022737"/>
    </source>
</evidence>
<dbReference type="PANTHER" id="PTHR24020:SF84">
    <property type="entry name" value="VWFA DOMAIN-CONTAINING PROTEIN"/>
    <property type="match status" value="1"/>
</dbReference>
<accession>X5F4S6</accession>
<feature type="domain" description="VWFA" evidence="7">
    <location>
        <begin position="239"/>
        <end position="416"/>
    </location>
</feature>
<evidence type="ECO:0000256" key="5">
    <source>
        <dbReference type="ARBA" id="ARBA00023180"/>
    </source>
</evidence>
<dbReference type="Pfam" id="PF00092">
    <property type="entry name" value="VWA"/>
    <property type="match status" value="3"/>
</dbReference>
<keyword evidence="2" id="KW-0964">Secreted</keyword>